<evidence type="ECO:0000259" key="3">
    <source>
        <dbReference type="Pfam" id="PF01370"/>
    </source>
</evidence>
<name>A0A4T0VEW6_9PEZI</name>
<dbReference type="InterPro" id="IPR036291">
    <property type="entry name" value="NAD(P)-bd_dom_sf"/>
</dbReference>
<gene>
    <name evidence="4" type="ORF">CH35J_011709</name>
</gene>
<dbReference type="Pfam" id="PF01370">
    <property type="entry name" value="Epimerase"/>
    <property type="match status" value="1"/>
</dbReference>
<accession>A0A4T0VEW6</accession>
<dbReference type="Gene3D" id="3.40.50.720">
    <property type="entry name" value="NAD(P)-binding Rossmann-like Domain"/>
    <property type="match status" value="1"/>
</dbReference>
<evidence type="ECO:0000313" key="4">
    <source>
        <dbReference type="EMBL" id="TIC90610.1"/>
    </source>
</evidence>
<feature type="domain" description="NAD-dependent epimerase/dehydratase" evidence="3">
    <location>
        <begin position="6"/>
        <end position="263"/>
    </location>
</feature>
<dbReference type="PANTHER" id="PTHR10366">
    <property type="entry name" value="NAD DEPENDENT EPIMERASE/DEHYDRATASE"/>
    <property type="match status" value="1"/>
</dbReference>
<comment type="caution">
    <text evidence="4">The sequence shown here is derived from an EMBL/GenBank/DDBJ whole genome shotgun (WGS) entry which is preliminary data.</text>
</comment>
<comment type="similarity">
    <text evidence="2">Belongs to the NAD(P)-dependent epimerase/dehydratase family. Dihydroflavonol-4-reductase subfamily.</text>
</comment>
<reference evidence="4 5" key="1">
    <citation type="journal article" date="2019" name="Genome Biol. Evol.">
        <title>Genomic Plasticity Mediated by Transposable Elements in the Plant Pathogenic Fungus Colletotrichum higginsianum.</title>
        <authorList>
            <person name="Tsushima A."/>
            <person name="Gan P."/>
            <person name="Kumakura N."/>
            <person name="Narusaka M."/>
            <person name="Takano Y."/>
            <person name="Narusaka Y."/>
            <person name="Shirasu K."/>
        </authorList>
    </citation>
    <scope>NUCLEOTIDE SEQUENCE [LARGE SCALE GENOMIC DNA]</scope>
    <source>
        <strain evidence="4 5">MAFF305635-RFP</strain>
    </source>
</reference>
<dbReference type="GO" id="GO:0016616">
    <property type="term" value="F:oxidoreductase activity, acting on the CH-OH group of donors, NAD or NADP as acceptor"/>
    <property type="evidence" value="ECO:0007669"/>
    <property type="project" value="TreeGrafter"/>
</dbReference>
<keyword evidence="1" id="KW-0560">Oxidoreductase</keyword>
<evidence type="ECO:0000313" key="5">
    <source>
        <dbReference type="Proteomes" id="UP000305883"/>
    </source>
</evidence>
<dbReference type="Proteomes" id="UP000305883">
    <property type="component" value="Unassembled WGS sequence"/>
</dbReference>
<sequence length="347" mass="36750">MSGSLVLLTGATGFVGYKTLVTALEAGYRVRCAIRSKSGIDKILAAPSIQRLSPADDRLSWVVVPDITAPDAYDEAVKDTDFIIHCASPVPTFGKDERKGTDDEIYVNPAVAGVIGMLASAAAHAADTVKRVVVTSSIVAVVPIECFGGGGLDRQPIDGESRVATPIAPYGSGFGAYCASKVAALNASEAWMEEHRPAFDLISTVPAWIWGHDELSTTAESLLSGSNSVLLEYLRGRKSEMPTDTNFVSVNDVAAAHIRALSPSISGKQGYFLGRAVLMEDARVVAKKAFPEAFANGVFSETGIQPTVSIPTDVSEGEIMLGRELVSGEDMVRDVARQFLQLVGVDK</sequence>
<dbReference type="OrthoDB" id="2735536at2759"/>
<dbReference type="EMBL" id="MWPZ01000011">
    <property type="protein sequence ID" value="TIC90610.1"/>
    <property type="molecule type" value="Genomic_DNA"/>
</dbReference>
<dbReference type="PANTHER" id="PTHR10366:SF564">
    <property type="entry name" value="STEROL-4-ALPHA-CARBOXYLATE 3-DEHYDROGENASE, DECARBOXYLATING"/>
    <property type="match status" value="1"/>
</dbReference>
<evidence type="ECO:0000256" key="1">
    <source>
        <dbReference type="ARBA" id="ARBA00023002"/>
    </source>
</evidence>
<proteinExistence type="inferred from homology"/>
<dbReference type="SUPFAM" id="SSF51735">
    <property type="entry name" value="NAD(P)-binding Rossmann-fold domains"/>
    <property type="match status" value="1"/>
</dbReference>
<evidence type="ECO:0000256" key="2">
    <source>
        <dbReference type="ARBA" id="ARBA00023445"/>
    </source>
</evidence>
<protein>
    <submittedName>
        <fullName evidence="4">Uncharacterized oxidoreductase</fullName>
    </submittedName>
</protein>
<dbReference type="InterPro" id="IPR050425">
    <property type="entry name" value="NAD(P)_dehydrat-like"/>
</dbReference>
<organism evidence="4 5">
    <name type="scientific">Colletotrichum higginsianum</name>
    <dbReference type="NCBI Taxonomy" id="80884"/>
    <lineage>
        <taxon>Eukaryota</taxon>
        <taxon>Fungi</taxon>
        <taxon>Dikarya</taxon>
        <taxon>Ascomycota</taxon>
        <taxon>Pezizomycotina</taxon>
        <taxon>Sordariomycetes</taxon>
        <taxon>Hypocreomycetidae</taxon>
        <taxon>Glomerellales</taxon>
        <taxon>Glomerellaceae</taxon>
        <taxon>Colletotrichum</taxon>
        <taxon>Colletotrichum destructivum species complex</taxon>
    </lineage>
</organism>
<dbReference type="AlphaFoldDB" id="A0A4T0VEW6"/>
<dbReference type="InterPro" id="IPR001509">
    <property type="entry name" value="Epimerase_deHydtase"/>
</dbReference>